<keyword evidence="2" id="KW-0479">Metal-binding</keyword>
<dbReference type="Proteomes" id="UP000000647">
    <property type="component" value="Chromosome"/>
</dbReference>
<dbReference type="Gene3D" id="3.30.70.20">
    <property type="match status" value="2"/>
</dbReference>
<evidence type="ECO:0000256" key="2">
    <source>
        <dbReference type="ARBA" id="ARBA00022723"/>
    </source>
</evidence>
<dbReference type="OrthoDB" id="6117400at2"/>
<evidence type="ECO:0000313" key="8">
    <source>
        <dbReference type="Proteomes" id="UP000000647"/>
    </source>
</evidence>
<dbReference type="InterPro" id="IPR050572">
    <property type="entry name" value="Fe-S_Ferredoxin"/>
</dbReference>
<name>A1WTY4_HALHL</name>
<sequence>MPERPHGGAGGFRVLRPEIGRLAFRPEACLPRRTPLSACQACARACPVEALHLANGPAQLTDHCLSCGQCVAACPTGALQVPGFGVAVADDAPARLDCYRVDRTDAADVRVPCLGGLGAADLLELHTAGGGRGPVLLDRGWCADCPLGGPEHPAQRAIEQAADLLAGGRPAEALQPRIETAPLPSARAQAPLPGVADEAPVSRRDLLRRLAGQAGATARVLDDDATPAHTAPLRHKITPRPRTRMLNALAALGVTPPPALTPRVTIHGGCQDHGVCAALCPTGALHRGEEADGSGLDFDPAACIACQLCQQACPEQALTVTATGGAPAPHPLTRHAQRPCADCQRTFPAAADEALCPACRKSREFARDAAQRFRPPRPGRGSDATDPQEESA</sequence>
<evidence type="ECO:0000256" key="5">
    <source>
        <dbReference type="SAM" id="MobiDB-lite"/>
    </source>
</evidence>
<evidence type="ECO:0000256" key="1">
    <source>
        <dbReference type="ARBA" id="ARBA00022485"/>
    </source>
</evidence>
<keyword evidence="1" id="KW-0004">4Fe-4S</keyword>
<dbReference type="KEGG" id="hha:Hhal_0352"/>
<feature type="region of interest" description="Disordered" evidence="5">
    <location>
        <begin position="367"/>
        <end position="392"/>
    </location>
</feature>
<dbReference type="RefSeq" id="WP_011813169.1">
    <property type="nucleotide sequence ID" value="NC_008789.1"/>
</dbReference>
<dbReference type="SUPFAM" id="SSF54862">
    <property type="entry name" value="4Fe-4S ferredoxins"/>
    <property type="match status" value="2"/>
</dbReference>
<keyword evidence="4" id="KW-0411">Iron-sulfur</keyword>
<keyword evidence="8" id="KW-1185">Reference proteome</keyword>
<dbReference type="InterPro" id="IPR017896">
    <property type="entry name" value="4Fe4S_Fe-S-bd"/>
</dbReference>
<gene>
    <name evidence="7" type="ordered locus">Hhal_0352</name>
</gene>
<dbReference type="HOGENOM" id="CLU_048087_3_1_6"/>
<protein>
    <submittedName>
        <fullName evidence="7">4Fe-4S ferredoxin, iron-sulfur binding domain protein</fullName>
    </submittedName>
</protein>
<accession>A1WTY4</accession>
<feature type="domain" description="4Fe-4S ferredoxin-type" evidence="6">
    <location>
        <begin position="262"/>
        <end position="290"/>
    </location>
</feature>
<dbReference type="Pfam" id="PF12838">
    <property type="entry name" value="Fer4_7"/>
    <property type="match status" value="1"/>
</dbReference>
<dbReference type="Pfam" id="PF13187">
    <property type="entry name" value="Fer4_9"/>
    <property type="match status" value="1"/>
</dbReference>
<organism evidence="7 8">
    <name type="scientific">Halorhodospira halophila (strain DSM 244 / SL1)</name>
    <name type="common">Ectothiorhodospira halophila (strain DSM 244 / SL1)</name>
    <dbReference type="NCBI Taxonomy" id="349124"/>
    <lineage>
        <taxon>Bacteria</taxon>
        <taxon>Pseudomonadati</taxon>
        <taxon>Pseudomonadota</taxon>
        <taxon>Gammaproteobacteria</taxon>
        <taxon>Chromatiales</taxon>
        <taxon>Ectothiorhodospiraceae</taxon>
        <taxon>Halorhodospira</taxon>
    </lineage>
</organism>
<dbReference type="eggNOG" id="COG1145">
    <property type="taxonomic scope" value="Bacteria"/>
</dbReference>
<dbReference type="AlphaFoldDB" id="A1WTY4"/>
<dbReference type="PANTHER" id="PTHR43687:SF4">
    <property type="entry name" value="BLR5484 PROTEIN"/>
    <property type="match status" value="1"/>
</dbReference>
<proteinExistence type="predicted"/>
<dbReference type="PROSITE" id="PS51379">
    <property type="entry name" value="4FE4S_FER_2"/>
    <property type="match status" value="3"/>
</dbReference>
<evidence type="ECO:0000256" key="3">
    <source>
        <dbReference type="ARBA" id="ARBA00023004"/>
    </source>
</evidence>
<dbReference type="InterPro" id="IPR017900">
    <property type="entry name" value="4Fe4S_Fe_S_CS"/>
</dbReference>
<dbReference type="PROSITE" id="PS00198">
    <property type="entry name" value="4FE4S_FER_1"/>
    <property type="match status" value="2"/>
</dbReference>
<dbReference type="EMBL" id="CP000544">
    <property type="protein sequence ID" value="ABM61146.1"/>
    <property type="molecule type" value="Genomic_DNA"/>
</dbReference>
<dbReference type="GO" id="GO:0051539">
    <property type="term" value="F:4 iron, 4 sulfur cluster binding"/>
    <property type="evidence" value="ECO:0007669"/>
    <property type="project" value="UniProtKB-KW"/>
</dbReference>
<keyword evidence="3" id="KW-0408">Iron</keyword>
<feature type="domain" description="4Fe-4S ferredoxin-type" evidence="6">
    <location>
        <begin position="294"/>
        <end position="323"/>
    </location>
</feature>
<feature type="domain" description="4Fe-4S ferredoxin-type" evidence="6">
    <location>
        <begin position="55"/>
        <end position="84"/>
    </location>
</feature>
<evidence type="ECO:0000313" key="7">
    <source>
        <dbReference type="EMBL" id="ABM61146.1"/>
    </source>
</evidence>
<reference evidence="8" key="1">
    <citation type="submission" date="2006-12" db="EMBL/GenBank/DDBJ databases">
        <title>Complete sequence of Halorhodospira halophila SL1.</title>
        <authorList>
            <consortium name="US DOE Joint Genome Institute"/>
            <person name="Copeland A."/>
            <person name="Lucas S."/>
            <person name="Lapidus A."/>
            <person name="Barry K."/>
            <person name="Detter J.C."/>
            <person name="Glavina del Rio T."/>
            <person name="Hammon N."/>
            <person name="Israni S."/>
            <person name="Dalin E."/>
            <person name="Tice H."/>
            <person name="Pitluck S."/>
            <person name="Saunders E."/>
            <person name="Brettin T."/>
            <person name="Bruce D."/>
            <person name="Han C."/>
            <person name="Tapia R."/>
            <person name="Schmutz J."/>
            <person name="Larimer F."/>
            <person name="Land M."/>
            <person name="Hauser L."/>
            <person name="Kyrpides N."/>
            <person name="Mikhailova N."/>
            <person name="Hoff W."/>
            <person name="Richardson P."/>
        </authorList>
    </citation>
    <scope>NUCLEOTIDE SEQUENCE [LARGE SCALE GENOMIC DNA]</scope>
    <source>
        <strain evidence="8">DSM 244 / SL1</strain>
    </source>
</reference>
<reference evidence="7 8" key="2">
    <citation type="journal article" date="2013" name="Stand. Genomic Sci.">
        <title>Complete genome sequence of Halorhodospira halophila SL1.</title>
        <authorList>
            <person name="Challacombe J.F."/>
            <person name="Majid S."/>
            <person name="Deole R."/>
            <person name="Brettin T.S."/>
            <person name="Bruce D."/>
            <person name="Delano S.F."/>
            <person name="Detter J.C."/>
            <person name="Gleasner C.D."/>
            <person name="Han C.S."/>
            <person name="Misra M."/>
            <person name="Reitenga K.G."/>
            <person name="Mikhailova N."/>
            <person name="Woyke T."/>
            <person name="Pitluck S."/>
            <person name="Nolan M."/>
            <person name="Land M.L."/>
            <person name="Saunders E."/>
            <person name="Tapia R."/>
            <person name="Lapidus A."/>
            <person name="Ivanova N."/>
            <person name="Hoff W.D."/>
        </authorList>
    </citation>
    <scope>NUCLEOTIDE SEQUENCE [LARGE SCALE GENOMIC DNA]</scope>
    <source>
        <strain evidence="8">DSM 244 / SL1</strain>
    </source>
</reference>
<dbReference type="PANTHER" id="PTHR43687">
    <property type="entry name" value="ADENYLYLSULFATE REDUCTASE, BETA SUBUNIT"/>
    <property type="match status" value="1"/>
</dbReference>
<evidence type="ECO:0000259" key="6">
    <source>
        <dbReference type="PROSITE" id="PS51379"/>
    </source>
</evidence>
<evidence type="ECO:0000256" key="4">
    <source>
        <dbReference type="ARBA" id="ARBA00023014"/>
    </source>
</evidence>
<dbReference type="STRING" id="349124.Hhal_0352"/>
<dbReference type="GO" id="GO:0046872">
    <property type="term" value="F:metal ion binding"/>
    <property type="evidence" value="ECO:0007669"/>
    <property type="project" value="UniProtKB-KW"/>
</dbReference>